<dbReference type="SUPFAM" id="SSF52266">
    <property type="entry name" value="SGNH hydrolase"/>
    <property type="match status" value="1"/>
</dbReference>
<evidence type="ECO:0000313" key="11">
    <source>
        <dbReference type="EMBL" id="GAA4398854.1"/>
    </source>
</evidence>
<feature type="region of interest" description="Disordered" evidence="8">
    <location>
        <begin position="421"/>
        <end position="605"/>
    </location>
</feature>
<dbReference type="Pfam" id="PF01757">
    <property type="entry name" value="Acyl_transf_3"/>
    <property type="match status" value="1"/>
</dbReference>
<feature type="transmembrane region" description="Helical" evidence="9">
    <location>
        <begin position="143"/>
        <end position="164"/>
    </location>
</feature>
<keyword evidence="5 9" id="KW-1133">Transmembrane helix</keyword>
<name>A0ABP8K0J0_9ACTN</name>
<keyword evidence="2" id="KW-1003">Cell membrane</keyword>
<dbReference type="CDD" id="cd00229">
    <property type="entry name" value="SGNH_hydrolase"/>
    <property type="match status" value="1"/>
</dbReference>
<dbReference type="Gene3D" id="3.40.50.1110">
    <property type="entry name" value="SGNH hydrolase"/>
    <property type="match status" value="1"/>
</dbReference>
<evidence type="ECO:0000256" key="5">
    <source>
        <dbReference type="ARBA" id="ARBA00022989"/>
    </source>
</evidence>
<dbReference type="PANTHER" id="PTHR23028:SF53">
    <property type="entry name" value="ACYL_TRANSF_3 DOMAIN-CONTAINING PROTEIN"/>
    <property type="match status" value="1"/>
</dbReference>
<proteinExistence type="predicted"/>
<feature type="transmembrane region" description="Helical" evidence="9">
    <location>
        <begin position="171"/>
        <end position="188"/>
    </location>
</feature>
<evidence type="ECO:0000256" key="9">
    <source>
        <dbReference type="SAM" id="Phobius"/>
    </source>
</evidence>
<comment type="caution">
    <text evidence="11">The sequence shown here is derived from an EMBL/GenBank/DDBJ whole genome shotgun (WGS) entry which is preliminary data.</text>
</comment>
<dbReference type="InterPro" id="IPR036514">
    <property type="entry name" value="SGNH_hydro_sf"/>
</dbReference>
<sequence>MPRPTHNEASYLPGLDGLRAIAVIFVIGYHLGAPGFGGGLLGVGVFFTLSGFLITSLLIRSRERTGGLELGTFWLRRARRLLPALVLVLAATLATAAIATPTQLGRDARQSLSALLYVNNWYTISGTVSYFDRFSGPAPLSHLWSLSIEEQFYLVWPLLLAGLYRLSRRRWAVTLAVLAMSAASFYLLRALAHPGFDTTRAYEGTDTRAGGLLLGAALAFWWPARKHTVGERARTWIDVLGLAGVALMIHLVVDTFDGAMSLYRSGILLCTIATLGVLIAAVTPQTLVASLLSLPPLRWIGERSYGIYLWHMPVIAFLPVAVRTGSHLFSALVVIAATLLLATLSWTFVEDPVRRYGFRAALTALRPAEDTVLYRTTAYLIARLEGAAAALTRLQQHRLATALGTTVPAGSTVPTAVSEHFDATEQPPAAPGLDATDCPKSDGAEPDRENDPDVAPDLRALPTAPVPPSESDTVRFRSVPAEPAAPTEDLPGVSPTPSYRPVPICRTLAVPPDTTAEQPADPHRSEQPESAPPESEEDEAGPAAPAESLEDAVEDASEEDASPADDPVAGVVGSDAEEPAGDGDQSGAELPGHQAPSDRRVRPRRPRLRAAVTTASVIAVAVVVMVGASAVSPTAAVVRALADAPAAQPTNDITDPGTPQATPVGPTLQPAARRTRCSTVVHIGDSTSIGMNSADTLPDPATRLVGRYEQYGASNVITDISGGRSSLEEVDGQPNATKAIKAIMARGVRGCWVIAMGLNDAANVEVGGEGPVDMRIDRLLQPIGNQPVLWPTVITNQLNSNPAYAEPVMQNFNRALLRACKRYPNLRIYDWAGEVDQSWFLDGIHYTATGDAERARRFAVALATEFPKTDFPPAGCVLTSTSAVVGAPGSSSTTPTAPSPVLPAAASSTAASRVSSAPPTTSAGS</sequence>
<evidence type="ECO:0000256" key="6">
    <source>
        <dbReference type="ARBA" id="ARBA00023136"/>
    </source>
</evidence>
<keyword evidence="7" id="KW-0012">Acyltransferase</keyword>
<feature type="compositionally biased region" description="Low complexity" evidence="8">
    <location>
        <begin position="902"/>
        <end position="925"/>
    </location>
</feature>
<feature type="transmembrane region" description="Helical" evidence="9">
    <location>
        <begin position="12"/>
        <end position="32"/>
    </location>
</feature>
<dbReference type="InterPro" id="IPR002656">
    <property type="entry name" value="Acyl_transf_3_dom"/>
</dbReference>
<evidence type="ECO:0000256" key="4">
    <source>
        <dbReference type="ARBA" id="ARBA00022692"/>
    </source>
</evidence>
<dbReference type="EMBL" id="BAABFR010000065">
    <property type="protein sequence ID" value="GAA4398854.1"/>
    <property type="molecule type" value="Genomic_DNA"/>
</dbReference>
<protein>
    <recommendedName>
        <fullName evidence="10">Acyltransferase 3 domain-containing protein</fullName>
    </recommendedName>
</protein>
<feature type="transmembrane region" description="Helical" evidence="9">
    <location>
        <begin position="265"/>
        <end position="293"/>
    </location>
</feature>
<gene>
    <name evidence="11" type="ORF">GCM10023147_35520</name>
</gene>
<keyword evidence="3" id="KW-0808">Transferase</keyword>
<feature type="compositionally biased region" description="Low complexity" evidence="8">
    <location>
        <begin position="887"/>
        <end position="896"/>
    </location>
</feature>
<evidence type="ECO:0000256" key="2">
    <source>
        <dbReference type="ARBA" id="ARBA00022475"/>
    </source>
</evidence>
<comment type="subcellular location">
    <subcellularLocation>
        <location evidence="1">Cell membrane</location>
        <topology evidence="1">Multi-pass membrane protein</topology>
    </subcellularLocation>
</comment>
<reference evidence="12" key="1">
    <citation type="journal article" date="2019" name="Int. J. Syst. Evol. Microbiol.">
        <title>The Global Catalogue of Microorganisms (GCM) 10K type strain sequencing project: providing services to taxonomists for standard genome sequencing and annotation.</title>
        <authorList>
            <consortium name="The Broad Institute Genomics Platform"/>
            <consortium name="The Broad Institute Genome Sequencing Center for Infectious Disease"/>
            <person name="Wu L."/>
            <person name="Ma J."/>
        </authorList>
    </citation>
    <scope>NUCLEOTIDE SEQUENCE [LARGE SCALE GENOMIC DNA]</scope>
    <source>
        <strain evidence="12">JCM 17688</strain>
    </source>
</reference>
<evidence type="ECO:0000256" key="3">
    <source>
        <dbReference type="ARBA" id="ARBA00022679"/>
    </source>
</evidence>
<evidence type="ECO:0000256" key="8">
    <source>
        <dbReference type="SAM" id="MobiDB-lite"/>
    </source>
</evidence>
<feature type="domain" description="Acyltransferase 3" evidence="10">
    <location>
        <begin position="13"/>
        <end position="344"/>
    </location>
</feature>
<organism evidence="11 12">
    <name type="scientific">Tsukamurella soli</name>
    <dbReference type="NCBI Taxonomy" id="644556"/>
    <lineage>
        <taxon>Bacteria</taxon>
        <taxon>Bacillati</taxon>
        <taxon>Actinomycetota</taxon>
        <taxon>Actinomycetes</taxon>
        <taxon>Mycobacteriales</taxon>
        <taxon>Tsukamurellaceae</taxon>
        <taxon>Tsukamurella</taxon>
    </lineage>
</organism>
<keyword evidence="12" id="KW-1185">Reference proteome</keyword>
<keyword evidence="4 9" id="KW-0812">Transmembrane</keyword>
<dbReference type="Proteomes" id="UP001500635">
    <property type="component" value="Unassembled WGS sequence"/>
</dbReference>
<evidence type="ECO:0000256" key="7">
    <source>
        <dbReference type="ARBA" id="ARBA00023315"/>
    </source>
</evidence>
<dbReference type="RefSeq" id="WP_344998451.1">
    <property type="nucleotide sequence ID" value="NZ_BAABFR010000065.1"/>
</dbReference>
<feature type="transmembrane region" description="Helical" evidence="9">
    <location>
        <begin position="80"/>
        <end position="99"/>
    </location>
</feature>
<evidence type="ECO:0000259" key="10">
    <source>
        <dbReference type="Pfam" id="PF01757"/>
    </source>
</evidence>
<evidence type="ECO:0000313" key="12">
    <source>
        <dbReference type="Proteomes" id="UP001500635"/>
    </source>
</evidence>
<evidence type="ECO:0000256" key="1">
    <source>
        <dbReference type="ARBA" id="ARBA00004651"/>
    </source>
</evidence>
<accession>A0ABP8K0J0</accession>
<feature type="compositionally biased region" description="Basic and acidic residues" evidence="8">
    <location>
        <begin position="437"/>
        <end position="451"/>
    </location>
</feature>
<feature type="compositionally biased region" description="Acidic residues" evidence="8">
    <location>
        <begin position="548"/>
        <end position="563"/>
    </location>
</feature>
<feature type="compositionally biased region" description="Polar residues" evidence="8">
    <location>
        <begin position="648"/>
        <end position="661"/>
    </location>
</feature>
<keyword evidence="6 9" id="KW-0472">Membrane</keyword>
<feature type="region of interest" description="Disordered" evidence="8">
    <location>
        <begin position="885"/>
        <end position="925"/>
    </location>
</feature>
<feature type="transmembrane region" description="Helical" evidence="9">
    <location>
        <begin position="236"/>
        <end position="253"/>
    </location>
</feature>
<dbReference type="PANTHER" id="PTHR23028">
    <property type="entry name" value="ACETYLTRANSFERASE"/>
    <property type="match status" value="1"/>
</dbReference>
<feature type="transmembrane region" description="Helical" evidence="9">
    <location>
        <begin position="608"/>
        <end position="631"/>
    </location>
</feature>
<dbReference type="InterPro" id="IPR050879">
    <property type="entry name" value="Acyltransferase_3"/>
</dbReference>
<feature type="region of interest" description="Disordered" evidence="8">
    <location>
        <begin position="648"/>
        <end position="673"/>
    </location>
</feature>
<feature type="transmembrane region" description="Helical" evidence="9">
    <location>
        <begin position="328"/>
        <end position="349"/>
    </location>
</feature>